<feature type="domain" description="DUF8040" evidence="2">
    <location>
        <begin position="134"/>
        <end position="221"/>
    </location>
</feature>
<evidence type="ECO:0000256" key="1">
    <source>
        <dbReference type="SAM" id="Phobius"/>
    </source>
</evidence>
<protein>
    <recommendedName>
        <fullName evidence="2">DUF8040 domain-containing protein</fullName>
    </recommendedName>
</protein>
<evidence type="ECO:0000313" key="4">
    <source>
        <dbReference type="Proteomes" id="UP001459277"/>
    </source>
</evidence>
<accession>A0AAW2E1S2</accession>
<dbReference type="InterPro" id="IPR058353">
    <property type="entry name" value="DUF8040"/>
</dbReference>
<name>A0AAW2E1S2_9ROSI</name>
<dbReference type="EMBL" id="JAZDWU010000001">
    <property type="protein sequence ID" value="KAL0016259.1"/>
    <property type="molecule type" value="Genomic_DNA"/>
</dbReference>
<dbReference type="PANTHER" id="PTHR22930:SF221">
    <property type="entry name" value="NUCLEASE HARBI1"/>
    <property type="match status" value="1"/>
</dbReference>
<organism evidence="3 4">
    <name type="scientific">Lithocarpus litseifolius</name>
    <dbReference type="NCBI Taxonomy" id="425828"/>
    <lineage>
        <taxon>Eukaryota</taxon>
        <taxon>Viridiplantae</taxon>
        <taxon>Streptophyta</taxon>
        <taxon>Embryophyta</taxon>
        <taxon>Tracheophyta</taxon>
        <taxon>Spermatophyta</taxon>
        <taxon>Magnoliopsida</taxon>
        <taxon>eudicotyledons</taxon>
        <taxon>Gunneridae</taxon>
        <taxon>Pentapetalae</taxon>
        <taxon>rosids</taxon>
        <taxon>fabids</taxon>
        <taxon>Fagales</taxon>
        <taxon>Fagaceae</taxon>
        <taxon>Lithocarpus</taxon>
    </lineage>
</organism>
<sequence length="241" mass="27869">MEMVLSLPGVQVGDRLHMFSTFFFLNNLDGRNMFAANVQRKEVQLRWLERQFEMNPQWHVLLRKSACLQLRIIFVLVVRIHFFVSLLDLVVRFHFWDAEFEISDDIVLATYVAGCASVVAYMKTYMTKVPMHTNIQIGYEWVQYTLNGNEKKYHNAFRMSSHVFRQLCNTLRTQYGYDGTKSVCLEESVAITLVLLGNAMGNRMMQDRFQHSGETVHRHVATGCIGSIDGVHVPVVLLVEE</sequence>
<feature type="transmembrane region" description="Helical" evidence="1">
    <location>
        <begin position="72"/>
        <end position="94"/>
    </location>
</feature>
<dbReference type="InterPro" id="IPR045249">
    <property type="entry name" value="HARBI1-like"/>
</dbReference>
<dbReference type="Proteomes" id="UP001459277">
    <property type="component" value="Unassembled WGS sequence"/>
</dbReference>
<evidence type="ECO:0000259" key="2">
    <source>
        <dbReference type="Pfam" id="PF26138"/>
    </source>
</evidence>
<keyword evidence="1" id="KW-0472">Membrane</keyword>
<dbReference type="AlphaFoldDB" id="A0AAW2E1S2"/>
<proteinExistence type="predicted"/>
<reference evidence="3 4" key="1">
    <citation type="submission" date="2024-01" db="EMBL/GenBank/DDBJ databases">
        <title>A telomere-to-telomere, gap-free genome of sweet tea (Lithocarpus litseifolius).</title>
        <authorList>
            <person name="Zhou J."/>
        </authorList>
    </citation>
    <scope>NUCLEOTIDE SEQUENCE [LARGE SCALE GENOMIC DNA]</scope>
    <source>
        <strain evidence="3">Zhou-2022a</strain>
        <tissue evidence="3">Leaf</tissue>
    </source>
</reference>
<keyword evidence="4" id="KW-1185">Reference proteome</keyword>
<evidence type="ECO:0000313" key="3">
    <source>
        <dbReference type="EMBL" id="KAL0016259.1"/>
    </source>
</evidence>
<gene>
    <name evidence="3" type="ORF">SO802_003328</name>
</gene>
<dbReference type="Pfam" id="PF26138">
    <property type="entry name" value="DUF8040"/>
    <property type="match status" value="1"/>
</dbReference>
<keyword evidence="1" id="KW-1133">Transmembrane helix</keyword>
<feature type="transmembrane region" description="Helical" evidence="1">
    <location>
        <begin position="106"/>
        <end position="122"/>
    </location>
</feature>
<keyword evidence="1" id="KW-0812">Transmembrane</keyword>
<comment type="caution">
    <text evidence="3">The sequence shown here is derived from an EMBL/GenBank/DDBJ whole genome shotgun (WGS) entry which is preliminary data.</text>
</comment>
<dbReference type="PANTHER" id="PTHR22930">
    <property type="match status" value="1"/>
</dbReference>